<name>A0A1Y2GQU1_9FUNG</name>
<feature type="coiled-coil region" evidence="1">
    <location>
        <begin position="63"/>
        <end position="90"/>
    </location>
</feature>
<dbReference type="AlphaFoldDB" id="A0A1Y2GQU1"/>
<comment type="caution">
    <text evidence="2">The sequence shown here is derived from an EMBL/GenBank/DDBJ whole genome shotgun (WGS) entry which is preliminary data.</text>
</comment>
<evidence type="ECO:0000313" key="2">
    <source>
        <dbReference type="EMBL" id="ORZ19258.1"/>
    </source>
</evidence>
<evidence type="ECO:0000313" key="3">
    <source>
        <dbReference type="Proteomes" id="UP000193648"/>
    </source>
</evidence>
<proteinExistence type="predicted"/>
<dbReference type="InParanoid" id="A0A1Y2GQU1"/>
<protein>
    <submittedName>
        <fullName evidence="2">Uncharacterized protein</fullName>
    </submittedName>
</protein>
<dbReference type="RefSeq" id="XP_021882426.1">
    <property type="nucleotide sequence ID" value="XM_022030561.1"/>
</dbReference>
<gene>
    <name evidence="2" type="ORF">BCR41DRAFT_42526</name>
</gene>
<dbReference type="Proteomes" id="UP000193648">
    <property type="component" value="Unassembled WGS sequence"/>
</dbReference>
<accession>A0A1Y2GQU1</accession>
<evidence type="ECO:0000256" key="1">
    <source>
        <dbReference type="SAM" id="Coils"/>
    </source>
</evidence>
<dbReference type="OrthoDB" id="7459479at2759"/>
<organism evidence="2 3">
    <name type="scientific">Lobosporangium transversale</name>
    <dbReference type="NCBI Taxonomy" id="64571"/>
    <lineage>
        <taxon>Eukaryota</taxon>
        <taxon>Fungi</taxon>
        <taxon>Fungi incertae sedis</taxon>
        <taxon>Mucoromycota</taxon>
        <taxon>Mortierellomycotina</taxon>
        <taxon>Mortierellomycetes</taxon>
        <taxon>Mortierellales</taxon>
        <taxon>Mortierellaceae</taxon>
        <taxon>Lobosporangium</taxon>
    </lineage>
</organism>
<dbReference type="EMBL" id="MCFF01000014">
    <property type="protein sequence ID" value="ORZ19258.1"/>
    <property type="molecule type" value="Genomic_DNA"/>
</dbReference>
<sequence length="120" mass="14207">MLQEMRENDTEADRLEQETIMIERHAAHNREIFYRQTKEVLTQLVDIKQHVEQQVGLIRVMAEKELQDTMAQKLQALEVIQKELENEQKRNSLQIGTNLTELDEQLLESTFDRPLLFSTL</sequence>
<dbReference type="GeneID" id="33572402"/>
<keyword evidence="1" id="KW-0175">Coiled coil</keyword>
<keyword evidence="3" id="KW-1185">Reference proteome</keyword>
<reference evidence="2 3" key="1">
    <citation type="submission" date="2016-07" db="EMBL/GenBank/DDBJ databases">
        <title>Pervasive Adenine N6-methylation of Active Genes in Fungi.</title>
        <authorList>
            <consortium name="DOE Joint Genome Institute"/>
            <person name="Mondo S.J."/>
            <person name="Dannebaum R.O."/>
            <person name="Kuo R.C."/>
            <person name="Labutti K."/>
            <person name="Haridas S."/>
            <person name="Kuo A."/>
            <person name="Salamov A."/>
            <person name="Ahrendt S.R."/>
            <person name="Lipzen A."/>
            <person name="Sullivan W."/>
            <person name="Andreopoulos W.B."/>
            <person name="Clum A."/>
            <person name="Lindquist E."/>
            <person name="Daum C."/>
            <person name="Ramamoorthy G.K."/>
            <person name="Gryganskyi A."/>
            <person name="Culley D."/>
            <person name="Magnuson J.K."/>
            <person name="James T.Y."/>
            <person name="O'Malley M.A."/>
            <person name="Stajich J.E."/>
            <person name="Spatafora J.W."/>
            <person name="Visel A."/>
            <person name="Grigoriev I.V."/>
        </authorList>
    </citation>
    <scope>NUCLEOTIDE SEQUENCE [LARGE SCALE GENOMIC DNA]</scope>
    <source>
        <strain evidence="2 3">NRRL 3116</strain>
    </source>
</reference>